<keyword evidence="1" id="KW-1133">Transmembrane helix</keyword>
<protein>
    <submittedName>
        <fullName evidence="2">Uncharacterized protein</fullName>
    </submittedName>
</protein>
<organism evidence="2 3">
    <name type="scientific">Planococcus salinarum</name>
    <dbReference type="NCBI Taxonomy" id="622695"/>
    <lineage>
        <taxon>Bacteria</taxon>
        <taxon>Bacillati</taxon>
        <taxon>Bacillota</taxon>
        <taxon>Bacilli</taxon>
        <taxon>Bacillales</taxon>
        <taxon>Caryophanaceae</taxon>
        <taxon>Planococcus</taxon>
    </lineage>
</organism>
<feature type="transmembrane region" description="Helical" evidence="1">
    <location>
        <begin position="21"/>
        <end position="41"/>
    </location>
</feature>
<evidence type="ECO:0000256" key="1">
    <source>
        <dbReference type="SAM" id="Phobius"/>
    </source>
</evidence>
<keyword evidence="1" id="KW-0812">Transmembrane</keyword>
<accession>A0ABX3D107</accession>
<dbReference type="RefSeq" id="WP_071152003.1">
    <property type="nucleotide sequence ID" value="NZ_QQRT01000001.1"/>
</dbReference>
<proteinExistence type="predicted"/>
<evidence type="ECO:0000313" key="2">
    <source>
        <dbReference type="EMBL" id="OHX52946.1"/>
    </source>
</evidence>
<name>A0ABX3D107_9BACL</name>
<sequence>MLPFGEKKKLGKNLQNTMFPYVRFLKWGGSAFCIVIAFLLLKEGFSLMDRSRNVDGAGIGVYFLLFEINDRVPVRDIPAYANAFFIASGMMAVLPFALFNKKFMRYLTSVWTPSRLKKEQ</sequence>
<gene>
    <name evidence="2" type="ORF">BB776_01940</name>
</gene>
<evidence type="ECO:0000313" key="3">
    <source>
        <dbReference type="Proteomes" id="UP000242153"/>
    </source>
</evidence>
<comment type="caution">
    <text evidence="2">The sequence shown here is derived from an EMBL/GenBank/DDBJ whole genome shotgun (WGS) entry which is preliminary data.</text>
</comment>
<keyword evidence="1" id="KW-0472">Membrane</keyword>
<keyword evidence="3" id="KW-1185">Reference proteome</keyword>
<reference evidence="2" key="1">
    <citation type="submission" date="2016-07" db="EMBL/GenBank/DDBJ databases">
        <title>Draft genome Planococcus salivarum.</title>
        <authorList>
            <person name="See-Too W.S."/>
        </authorList>
    </citation>
    <scope>NUCLEOTIDE SEQUENCE [LARGE SCALE GENOMIC DNA]</scope>
    <source>
        <strain evidence="2">DSM 23820</strain>
    </source>
</reference>
<feature type="transmembrane region" description="Helical" evidence="1">
    <location>
        <begin position="79"/>
        <end position="99"/>
    </location>
</feature>
<dbReference type="Proteomes" id="UP000242153">
    <property type="component" value="Unassembled WGS sequence"/>
</dbReference>
<dbReference type="EMBL" id="MBQG01000063">
    <property type="protein sequence ID" value="OHX52946.1"/>
    <property type="molecule type" value="Genomic_DNA"/>
</dbReference>